<feature type="compositionally biased region" description="Low complexity" evidence="1">
    <location>
        <begin position="252"/>
        <end position="271"/>
    </location>
</feature>
<gene>
    <name evidence="3" type="ORF">DGYR_LOCUS9162</name>
</gene>
<dbReference type="GO" id="GO:0005634">
    <property type="term" value="C:nucleus"/>
    <property type="evidence" value="ECO:0007669"/>
    <property type="project" value="InterPro"/>
</dbReference>
<feature type="domain" description="Transducer of regulated CREB activity middle" evidence="2">
    <location>
        <begin position="24"/>
        <end position="95"/>
    </location>
</feature>
<feature type="compositionally biased region" description="Polar residues" evidence="1">
    <location>
        <begin position="157"/>
        <end position="172"/>
    </location>
</feature>
<dbReference type="InterPro" id="IPR024786">
    <property type="entry name" value="TORC"/>
</dbReference>
<comment type="caution">
    <text evidence="3">The sequence shown here is derived from an EMBL/GenBank/DDBJ whole genome shotgun (WGS) entry which is preliminary data.</text>
</comment>
<feature type="region of interest" description="Disordered" evidence="1">
    <location>
        <begin position="247"/>
        <end position="298"/>
    </location>
</feature>
<feature type="region of interest" description="Disordered" evidence="1">
    <location>
        <begin position="139"/>
        <end position="197"/>
    </location>
</feature>
<feature type="compositionally biased region" description="Low complexity" evidence="1">
    <location>
        <begin position="182"/>
        <end position="197"/>
    </location>
</feature>
<evidence type="ECO:0000259" key="2">
    <source>
        <dbReference type="Pfam" id="PF12885"/>
    </source>
</evidence>
<dbReference type="Pfam" id="PF12885">
    <property type="entry name" value="TORC_M"/>
    <property type="match status" value="1"/>
</dbReference>
<evidence type="ECO:0000313" key="4">
    <source>
        <dbReference type="Proteomes" id="UP000549394"/>
    </source>
</evidence>
<proteinExistence type="predicted"/>
<dbReference type="EMBL" id="CAJFCJ010000014">
    <property type="protein sequence ID" value="CAD5121173.1"/>
    <property type="molecule type" value="Genomic_DNA"/>
</dbReference>
<evidence type="ECO:0000256" key="1">
    <source>
        <dbReference type="SAM" id="MobiDB-lite"/>
    </source>
</evidence>
<dbReference type="GO" id="GO:0005737">
    <property type="term" value="C:cytoplasm"/>
    <property type="evidence" value="ECO:0007669"/>
    <property type="project" value="InterPro"/>
</dbReference>
<protein>
    <submittedName>
        <fullName evidence="3">DgyrCDS9708</fullName>
    </submittedName>
</protein>
<feature type="compositionally biased region" description="Polar residues" evidence="1">
    <location>
        <begin position="274"/>
        <end position="294"/>
    </location>
</feature>
<organism evidence="3 4">
    <name type="scientific">Dimorphilus gyrociliatus</name>
    <dbReference type="NCBI Taxonomy" id="2664684"/>
    <lineage>
        <taxon>Eukaryota</taxon>
        <taxon>Metazoa</taxon>
        <taxon>Spiralia</taxon>
        <taxon>Lophotrochozoa</taxon>
        <taxon>Annelida</taxon>
        <taxon>Polychaeta</taxon>
        <taxon>Polychaeta incertae sedis</taxon>
        <taxon>Dinophilidae</taxon>
        <taxon>Dimorphilus</taxon>
    </lineage>
</organism>
<evidence type="ECO:0000313" key="3">
    <source>
        <dbReference type="EMBL" id="CAD5121173.1"/>
    </source>
</evidence>
<sequence length="362" mass="39572">MLPLGIDNLNFTDNLTASLFLHEIHQQRVQQTTEQNSCGDVPGINIISDGTDSGVNIPISNSTGSLPDLTNLHIPSPLSTPIDQENQQQENYASSVPTQSPIALIQQQLEFNRKSPALTIPTVQASPRVQLRQMLESKKNQHLSVPNGRSPCPSPTLPSRDTSPVNINTTYRTSHETGIATSPTSPLSPASYSPSQSPVLPVTTGNYFAQDQLHQQFSQVRMDQQETDSQQLAQILAYMQQSNGVQGNFYVSSPTTPSSPHQNHSHSSPLSPETPFSLQQTSPGSVQQQNSPGDSSIPDIILTAVDEFNQSHINNGRDLNFPCDLELLSEGLDPVNMQDLDLLNSCQPFTDEDQIEKDLRTS</sequence>
<dbReference type="GO" id="GO:0045944">
    <property type="term" value="P:positive regulation of transcription by RNA polymerase II"/>
    <property type="evidence" value="ECO:0007669"/>
    <property type="project" value="TreeGrafter"/>
</dbReference>
<dbReference type="Proteomes" id="UP000549394">
    <property type="component" value="Unassembled WGS sequence"/>
</dbReference>
<dbReference type="AlphaFoldDB" id="A0A7I8VZ61"/>
<dbReference type="OrthoDB" id="8947034at2759"/>
<dbReference type="GO" id="GO:0008140">
    <property type="term" value="F:cAMP response element binding protein binding"/>
    <property type="evidence" value="ECO:0007669"/>
    <property type="project" value="TreeGrafter"/>
</dbReference>
<dbReference type="PANTHER" id="PTHR13589:SF15">
    <property type="entry name" value="CREB-REGULATED TRANSCRIPTION COACTIVATOR, ISOFORM B"/>
    <property type="match status" value="1"/>
</dbReference>
<dbReference type="PANTHER" id="PTHR13589">
    <property type="entry name" value="CREB-REGULATED TRANSCRIPTION COACTIVATOR"/>
    <property type="match status" value="1"/>
</dbReference>
<reference evidence="3 4" key="1">
    <citation type="submission" date="2020-08" db="EMBL/GenBank/DDBJ databases">
        <authorList>
            <person name="Hejnol A."/>
        </authorList>
    </citation>
    <scope>NUCLEOTIDE SEQUENCE [LARGE SCALE GENOMIC DNA]</scope>
</reference>
<keyword evidence="4" id="KW-1185">Reference proteome</keyword>
<name>A0A7I8VZ61_9ANNE</name>
<dbReference type="InterPro" id="IPR024784">
    <property type="entry name" value="TORC_M"/>
</dbReference>
<accession>A0A7I8VZ61</accession>